<feature type="compositionally biased region" description="Low complexity" evidence="1">
    <location>
        <begin position="7"/>
        <end position="19"/>
    </location>
</feature>
<organism evidence="2 3">
    <name type="scientific">Brevundimonas subvibrioides (strain ATCC 15264 / DSM 4735 / LMG 14903 / NBRC 16000 / CB 81)</name>
    <name type="common">Caulobacter subvibrioides</name>
    <dbReference type="NCBI Taxonomy" id="633149"/>
    <lineage>
        <taxon>Bacteria</taxon>
        <taxon>Pseudomonadati</taxon>
        <taxon>Pseudomonadota</taxon>
        <taxon>Alphaproteobacteria</taxon>
        <taxon>Caulobacterales</taxon>
        <taxon>Caulobacteraceae</taxon>
        <taxon>Brevundimonas</taxon>
    </lineage>
</organism>
<evidence type="ECO:0000256" key="1">
    <source>
        <dbReference type="SAM" id="MobiDB-lite"/>
    </source>
</evidence>
<dbReference type="BioCyc" id="BSUB633149:G1GM8-1224-MONOMER"/>
<accession>D9QF55</accession>
<evidence type="ECO:0000313" key="3">
    <source>
        <dbReference type="Proteomes" id="UP000002696"/>
    </source>
</evidence>
<proteinExistence type="predicted"/>
<evidence type="ECO:0000313" key="2">
    <source>
        <dbReference type="EMBL" id="ADL00540.1"/>
    </source>
</evidence>
<dbReference type="OrthoDB" id="7916272at2"/>
<dbReference type="KEGG" id="bsb:Bresu_1228"/>
<reference evidence="3" key="1">
    <citation type="journal article" date="2011" name="J. Bacteriol.">
        <title>Genome sequences of eight morphologically diverse alphaproteobacteria.</title>
        <authorList>
            <consortium name="US DOE Joint Genome Institute"/>
            <person name="Brown P.J."/>
            <person name="Kysela D.T."/>
            <person name="Buechlein A."/>
            <person name="Hemmerich C."/>
            <person name="Brun Y.V."/>
        </authorList>
    </citation>
    <scope>NUCLEOTIDE SEQUENCE [LARGE SCALE GENOMIC DNA]</scope>
    <source>
        <strain evidence="3">ATCC 15264 / DSM 4735 / LMG 14903 / NBRC 16000 / CB 81</strain>
    </source>
</reference>
<keyword evidence="3" id="KW-1185">Reference proteome</keyword>
<dbReference type="eggNOG" id="ENOG5033DW2">
    <property type="taxonomic scope" value="Bacteria"/>
</dbReference>
<dbReference type="EMBL" id="CP002102">
    <property type="protein sequence ID" value="ADL00540.1"/>
    <property type="molecule type" value="Genomic_DNA"/>
</dbReference>
<sequence>MPNPTDAYASRDPSPASPARRAEAVTPSDTTDLNAVAKALYVGVAGHVRVVPVAAPGGAAVTFSNHPVGYLPIQCSRVLQTGTTAQSLVALFD</sequence>
<dbReference type="InParanoid" id="D9QF55"/>
<feature type="region of interest" description="Disordered" evidence="1">
    <location>
        <begin position="1"/>
        <end position="29"/>
    </location>
</feature>
<name>D9QF55_BRESC</name>
<dbReference type="HOGENOM" id="CLU_159259_1_0_5"/>
<gene>
    <name evidence="2" type="ordered locus">Bresu_1228</name>
</gene>
<dbReference type="AlphaFoldDB" id="D9QF55"/>
<protein>
    <submittedName>
        <fullName evidence="2">Uncharacterized protein</fullName>
    </submittedName>
</protein>
<dbReference type="STRING" id="633149.Bresu_1228"/>
<dbReference type="Proteomes" id="UP000002696">
    <property type="component" value="Chromosome"/>
</dbReference>
<dbReference type="RefSeq" id="WP_013268643.1">
    <property type="nucleotide sequence ID" value="NC_014375.1"/>
</dbReference>